<reference evidence="1 2" key="1">
    <citation type="journal article" date="2020" name="ISME J.">
        <title>Comparative genomics reveals insights into cyanobacterial evolution and habitat adaptation.</title>
        <authorList>
            <person name="Chen M.Y."/>
            <person name="Teng W.K."/>
            <person name="Zhao L."/>
            <person name="Hu C.X."/>
            <person name="Zhou Y.K."/>
            <person name="Han B.P."/>
            <person name="Song L.R."/>
            <person name="Shu W.S."/>
        </authorList>
    </citation>
    <scope>NUCLEOTIDE SEQUENCE [LARGE SCALE GENOMIC DNA]</scope>
    <source>
        <strain evidence="1 2">FACHB-119</strain>
    </source>
</reference>
<evidence type="ECO:0000313" key="1">
    <source>
        <dbReference type="EMBL" id="MBD2505305.1"/>
    </source>
</evidence>
<name>A0ABR8DDJ3_9NOST</name>
<evidence type="ECO:0008006" key="3">
    <source>
        <dbReference type="Google" id="ProtNLM"/>
    </source>
</evidence>
<sequence length="46" mass="5276">MNRRQWAIAVLITLIILSINDPTIRGVVISYGIEKTLEWAFKTLMS</sequence>
<comment type="caution">
    <text evidence="1">The sequence shown here is derived from an EMBL/GenBank/DDBJ whole genome shotgun (WGS) entry which is preliminary data.</text>
</comment>
<protein>
    <recommendedName>
        <fullName evidence="3">Transposase</fullName>
    </recommendedName>
</protein>
<gene>
    <name evidence="1" type="ORF">H6G83_32705</name>
</gene>
<evidence type="ECO:0000313" key="2">
    <source>
        <dbReference type="Proteomes" id="UP000661112"/>
    </source>
</evidence>
<dbReference type="Proteomes" id="UP000661112">
    <property type="component" value="Unassembled WGS sequence"/>
</dbReference>
<dbReference type="RefSeq" id="WP_206759020.1">
    <property type="nucleotide sequence ID" value="NZ_JACJSG010000079.1"/>
</dbReference>
<accession>A0ABR8DDJ3</accession>
<proteinExistence type="predicted"/>
<keyword evidence="2" id="KW-1185">Reference proteome</keyword>
<organism evidence="1 2">
    <name type="scientific">Anabaena azotica FACHB-119</name>
    <dbReference type="NCBI Taxonomy" id="947527"/>
    <lineage>
        <taxon>Bacteria</taxon>
        <taxon>Bacillati</taxon>
        <taxon>Cyanobacteriota</taxon>
        <taxon>Cyanophyceae</taxon>
        <taxon>Nostocales</taxon>
        <taxon>Nostocaceae</taxon>
        <taxon>Anabaena</taxon>
        <taxon>Anabaena azotica</taxon>
    </lineage>
</organism>
<dbReference type="EMBL" id="JACJSG010000079">
    <property type="protein sequence ID" value="MBD2505305.1"/>
    <property type="molecule type" value="Genomic_DNA"/>
</dbReference>